<evidence type="ECO:0000313" key="2">
    <source>
        <dbReference type="Proteomes" id="UP001164250"/>
    </source>
</evidence>
<evidence type="ECO:0000313" key="1">
    <source>
        <dbReference type="EMBL" id="KAJ0100086.1"/>
    </source>
</evidence>
<reference evidence="2" key="1">
    <citation type="journal article" date="2023" name="G3 (Bethesda)">
        <title>Genome assembly and association tests identify interacting loci associated with vigor, precocity, and sex in interspecific pistachio rootstocks.</title>
        <authorList>
            <person name="Palmer W."/>
            <person name="Jacygrad E."/>
            <person name="Sagayaradj S."/>
            <person name="Cavanaugh K."/>
            <person name="Han R."/>
            <person name="Bertier L."/>
            <person name="Beede B."/>
            <person name="Kafkas S."/>
            <person name="Golino D."/>
            <person name="Preece J."/>
            <person name="Michelmore R."/>
        </authorList>
    </citation>
    <scope>NUCLEOTIDE SEQUENCE [LARGE SCALE GENOMIC DNA]</scope>
</reference>
<keyword evidence="2" id="KW-1185">Reference proteome</keyword>
<gene>
    <name evidence="1" type="ORF">Patl1_20574</name>
</gene>
<accession>A0ACC1BMJ5</accession>
<proteinExistence type="predicted"/>
<dbReference type="EMBL" id="CM047900">
    <property type="protein sequence ID" value="KAJ0100086.1"/>
    <property type="molecule type" value="Genomic_DNA"/>
</dbReference>
<protein>
    <submittedName>
        <fullName evidence="1">Uncharacterized protein</fullName>
    </submittedName>
</protein>
<comment type="caution">
    <text evidence="1">The sequence shown here is derived from an EMBL/GenBank/DDBJ whole genome shotgun (WGS) entry which is preliminary data.</text>
</comment>
<sequence length="100" mass="11570">MSDEDWALLDRQVTTTTGLMKILSDIYEKPSANSKVYLMKKWFNLKMREDASVIEHMNDFNIIINQLSSIKIDFDEEVCALILMGSLPNNWEPMRVAISN</sequence>
<name>A0ACC1BMJ5_9ROSI</name>
<organism evidence="1 2">
    <name type="scientific">Pistacia atlantica</name>
    <dbReference type="NCBI Taxonomy" id="434234"/>
    <lineage>
        <taxon>Eukaryota</taxon>
        <taxon>Viridiplantae</taxon>
        <taxon>Streptophyta</taxon>
        <taxon>Embryophyta</taxon>
        <taxon>Tracheophyta</taxon>
        <taxon>Spermatophyta</taxon>
        <taxon>Magnoliopsida</taxon>
        <taxon>eudicotyledons</taxon>
        <taxon>Gunneridae</taxon>
        <taxon>Pentapetalae</taxon>
        <taxon>rosids</taxon>
        <taxon>malvids</taxon>
        <taxon>Sapindales</taxon>
        <taxon>Anacardiaceae</taxon>
        <taxon>Pistacia</taxon>
    </lineage>
</organism>
<dbReference type="Proteomes" id="UP001164250">
    <property type="component" value="Chromosome 4"/>
</dbReference>